<dbReference type="EMBL" id="SNRY01000063">
    <property type="protein sequence ID" value="KAA6348659.1"/>
    <property type="molecule type" value="Genomic_DNA"/>
</dbReference>
<evidence type="ECO:0000313" key="1">
    <source>
        <dbReference type="EMBL" id="KAA6348659.1"/>
    </source>
</evidence>
<dbReference type="AlphaFoldDB" id="A0A5J4SQY9"/>
<comment type="caution">
    <text evidence="1">The sequence shown here is derived from an EMBL/GenBank/DDBJ whole genome shotgun (WGS) entry which is preliminary data.</text>
</comment>
<reference evidence="1" key="1">
    <citation type="submission" date="2019-03" db="EMBL/GenBank/DDBJ databases">
        <title>Single cell metagenomics reveals metabolic interactions within the superorganism composed of flagellate Streblomastix strix and complex community of Bacteroidetes bacteria on its surface.</title>
        <authorList>
            <person name="Treitli S.C."/>
            <person name="Kolisko M."/>
            <person name="Husnik F."/>
            <person name="Keeling P."/>
            <person name="Hampl V."/>
        </authorList>
    </citation>
    <scope>NUCLEOTIDE SEQUENCE</scope>
    <source>
        <strain evidence="1">STM</strain>
    </source>
</reference>
<proteinExistence type="predicted"/>
<protein>
    <submittedName>
        <fullName evidence="1">Uncharacterized protein</fullName>
    </submittedName>
</protein>
<name>A0A5J4SQY9_9ZZZZ</name>
<organism evidence="1">
    <name type="scientific">termite gut metagenome</name>
    <dbReference type="NCBI Taxonomy" id="433724"/>
    <lineage>
        <taxon>unclassified sequences</taxon>
        <taxon>metagenomes</taxon>
        <taxon>organismal metagenomes</taxon>
    </lineage>
</organism>
<accession>A0A5J4SQY9</accession>
<gene>
    <name evidence="1" type="ORF">EZS27_003892</name>
</gene>
<sequence>MLFICKISIDGVIYNATDDFKNWEDIKSEYRRRNFDGVSFSHTGDYEFVGKAREILKEEYRKNYLSAQANILFYVRNNRWVYEQVYDERVDFSTYKDDGYILSVHSKENDLENIVTAKKSVKYEYPVSELKEAGQLEYDGLRMENTQNWVIAGESVKDSGDVIVTPNPQETLNYTLPIYKTTDEILNQNKILLSDEKINITDEKDKDYIIEAINDCDIELNIDLLFRIESDAILSGSLAAMRLYINENGTDIPPSTAGVFTHVKALIPLNLKRGDIVKLKVAIQKGFDPWYYPIRFSEVSIFAKWIDRLPTPEKIDVINPVNLLNRLISSMADGSEAYHGEIEYEPAGSKLQDCVLLAAESIRGIEPDAEKGKAGAKIYSSFSDFASWMEAVFGYAYELTGNSVIFRHRTRYFNAALDIEKTIENYNEFKYSIVSSLIWSSVKIGYNKQDYSNVNGRDEFRFTNTFSNKSVAPEAARDTALSLISPYRADAYGIEFLVQERGEKTKDDYSDNDLFFVGASYNPSDGLYYLVRNLTASGLIAGDTMFNLMYSPRFMILANREYIGISANLLEFASGEGNTDVLIDGISEKESVSISRNEALASVGEIEVETADDILPVNKLAPVQIYVGNNRYICFIKDILFGTAKESEVAYTLIVKEML</sequence>